<organism evidence="1 2">
    <name type="scientific">Halosquirtibacter laminarini</name>
    <dbReference type="NCBI Taxonomy" id="3374600"/>
    <lineage>
        <taxon>Bacteria</taxon>
        <taxon>Pseudomonadati</taxon>
        <taxon>Bacteroidota</taxon>
        <taxon>Bacteroidia</taxon>
        <taxon>Marinilabiliales</taxon>
        <taxon>Prolixibacteraceae</taxon>
        <taxon>Halosquirtibacter</taxon>
    </lineage>
</organism>
<sequence>MELHNIQPAKGSTHSDKRIGRGQGSGFGGTSTRGHKGAKSRSGYSRKVGFQGGQMPLQRLVPKFGFKNINRVEYKGVNLGSLQAVADKYETTTIDKALLVKAGLVSKNDLVKILGNGEITSKLEVKANAFSKSAKEAIEKLSGTTEIL</sequence>
<evidence type="ECO:0000313" key="2">
    <source>
        <dbReference type="Proteomes" id="UP000826212"/>
    </source>
</evidence>
<keyword evidence="2" id="KW-1185">Reference proteome</keyword>
<keyword evidence="1" id="KW-0687">Ribonucleoprotein</keyword>
<evidence type="ECO:0000313" key="1">
    <source>
        <dbReference type="EMBL" id="QZE13226.1"/>
    </source>
</evidence>
<protein>
    <submittedName>
        <fullName evidence="1">50S ribosomal protein L15</fullName>
    </submittedName>
</protein>
<dbReference type="Proteomes" id="UP000826212">
    <property type="component" value="Chromosome"/>
</dbReference>
<proteinExistence type="predicted"/>
<dbReference type="EMBL" id="CP081303">
    <property type="protein sequence ID" value="QZE13226.1"/>
    <property type="molecule type" value="Genomic_DNA"/>
</dbReference>
<gene>
    <name evidence="1" type="primary">rplO</name>
    <name evidence="1" type="ORF">K4L44_11580</name>
</gene>
<accession>A0AC61NCH6</accession>
<name>A0AC61NCH6_9BACT</name>
<keyword evidence="1" id="KW-0689">Ribosomal protein</keyword>
<reference evidence="1" key="1">
    <citation type="submission" date="2021-08" db="EMBL/GenBank/DDBJ databases">
        <title>Novel anaerobic bacterium isolated from sea squirt in East Sea, Republic of Korea.</title>
        <authorList>
            <person name="Nguyen T.H."/>
            <person name="Li Z."/>
            <person name="Lee Y.-J."/>
            <person name="Ko J."/>
            <person name="Kim S.-G."/>
        </authorList>
    </citation>
    <scope>NUCLEOTIDE SEQUENCE</scope>
    <source>
        <strain evidence="1">KCTC 25031</strain>
    </source>
</reference>